<dbReference type="EMBL" id="JBHFFA010000008">
    <property type="protein sequence ID" value="KAL2608751.1"/>
    <property type="molecule type" value="Genomic_DNA"/>
</dbReference>
<evidence type="ECO:0000313" key="2">
    <source>
        <dbReference type="EMBL" id="KAL2608751.1"/>
    </source>
</evidence>
<comment type="caution">
    <text evidence="2">The sequence shown here is derived from an EMBL/GenBank/DDBJ whole genome shotgun (WGS) entry which is preliminary data.</text>
</comment>
<evidence type="ECO:0000313" key="3">
    <source>
        <dbReference type="Proteomes" id="UP001605036"/>
    </source>
</evidence>
<name>A0ABD1XIJ7_9MARC</name>
<evidence type="ECO:0000256" key="1">
    <source>
        <dbReference type="SAM" id="SignalP"/>
    </source>
</evidence>
<accession>A0ABD1XIJ7</accession>
<organism evidence="2 3">
    <name type="scientific">Riccia fluitans</name>
    <dbReference type="NCBI Taxonomy" id="41844"/>
    <lineage>
        <taxon>Eukaryota</taxon>
        <taxon>Viridiplantae</taxon>
        <taxon>Streptophyta</taxon>
        <taxon>Embryophyta</taxon>
        <taxon>Marchantiophyta</taxon>
        <taxon>Marchantiopsida</taxon>
        <taxon>Marchantiidae</taxon>
        <taxon>Marchantiales</taxon>
        <taxon>Ricciaceae</taxon>
        <taxon>Riccia</taxon>
    </lineage>
</organism>
<feature type="signal peptide" evidence="1">
    <location>
        <begin position="1"/>
        <end position="15"/>
    </location>
</feature>
<gene>
    <name evidence="2" type="ORF">R1flu_027324</name>
</gene>
<reference evidence="2 3" key="1">
    <citation type="submission" date="2024-09" db="EMBL/GenBank/DDBJ databases">
        <title>Chromosome-scale assembly of Riccia fluitans.</title>
        <authorList>
            <person name="Paukszto L."/>
            <person name="Sawicki J."/>
            <person name="Karawczyk K."/>
            <person name="Piernik-Szablinska J."/>
            <person name="Szczecinska M."/>
            <person name="Mazdziarz M."/>
        </authorList>
    </citation>
    <scope>NUCLEOTIDE SEQUENCE [LARGE SCALE GENOMIC DNA]</scope>
    <source>
        <strain evidence="2">Rf_01</strain>
        <tissue evidence="2">Aerial parts of the thallus</tissue>
    </source>
</reference>
<dbReference type="Proteomes" id="UP001605036">
    <property type="component" value="Unassembled WGS sequence"/>
</dbReference>
<proteinExistence type="predicted"/>
<sequence>MDMCVAHAFCFLVLSEKFLTEVAWMSSKRVLASIQHSGTVKAQVVLWSGFMPYTIEEIRSPAKRPLQT</sequence>
<keyword evidence="3" id="KW-1185">Reference proteome</keyword>
<feature type="chain" id="PRO_5044807461" evidence="1">
    <location>
        <begin position="16"/>
        <end position="68"/>
    </location>
</feature>
<keyword evidence="1" id="KW-0732">Signal</keyword>
<dbReference type="AlphaFoldDB" id="A0ABD1XIJ7"/>
<protein>
    <submittedName>
        <fullName evidence="2">Uncharacterized protein</fullName>
    </submittedName>
</protein>